<evidence type="ECO:0000256" key="2">
    <source>
        <dbReference type="ARBA" id="ARBA00022679"/>
    </source>
</evidence>
<dbReference type="Gene3D" id="1.10.1070.20">
    <property type="match status" value="1"/>
</dbReference>
<dbReference type="InterPro" id="IPR012893">
    <property type="entry name" value="HipA-like_C"/>
</dbReference>
<keyword evidence="3 6" id="KW-0418">Kinase</keyword>
<evidence type="ECO:0000256" key="3">
    <source>
        <dbReference type="ARBA" id="ARBA00022777"/>
    </source>
</evidence>
<dbReference type="GO" id="GO:0005829">
    <property type="term" value="C:cytosol"/>
    <property type="evidence" value="ECO:0007669"/>
    <property type="project" value="TreeGrafter"/>
</dbReference>
<dbReference type="RefSeq" id="WP_107959514.1">
    <property type="nucleotide sequence ID" value="NZ_QAOG01000007.1"/>
</dbReference>
<evidence type="ECO:0000259" key="5">
    <source>
        <dbReference type="Pfam" id="PF13657"/>
    </source>
</evidence>
<dbReference type="PANTHER" id="PTHR37419:SF8">
    <property type="entry name" value="TOXIN YJJJ"/>
    <property type="match status" value="1"/>
</dbReference>
<sequence>MRRTIGIQIGDEARVVGLLHYNQQGSRESAGFEYDAGWLADPDRFALEPALPLVAGPQFHRKAGTGSVFHAAIADTEPDGWGKRVIQRDHAKRRQDARRRGEEVNARALNGLDYLLAVDDVSRVGALRLVDEQGIAQRATEDGRRTTPPLIELGHLLAASRAVETNTETAADLAYLRGRGTSLGGLRPKCTVIDDEGHLSIGKFPSVADERSVTRGEVLAMRLARRAGIDAAEARLVESDGDAIALIRRFDRPAGGGRLMYVSAATMIGAEPGDAQEHAYTEIVDALRVNGSNPTADIEELWRRIAFSILITNVDDHLMNHGFLHVDRGLWRLAPAFDINPFPERLRELKTWVSEEVGPEATIDALMSVLPYFRLTQSRAKEMLSQIEQAVAGWQDEGRALGMTGADLDSFADAFEHGERAAVQAVLA</sequence>
<dbReference type="PANTHER" id="PTHR37419">
    <property type="entry name" value="SERINE/THREONINE-PROTEIN KINASE TOXIN HIPA"/>
    <property type="match status" value="1"/>
</dbReference>
<comment type="similarity">
    <text evidence="1">Belongs to the HipA Ser/Thr kinase family.</text>
</comment>
<dbReference type="EMBL" id="QAOG01000007">
    <property type="protein sequence ID" value="PTQ58745.1"/>
    <property type="molecule type" value="Genomic_DNA"/>
</dbReference>
<organism evidence="6 7">
    <name type="scientific">Sphingomonas aurantiaca</name>
    <dbReference type="NCBI Taxonomy" id="185949"/>
    <lineage>
        <taxon>Bacteria</taxon>
        <taxon>Pseudomonadati</taxon>
        <taxon>Pseudomonadota</taxon>
        <taxon>Alphaproteobacteria</taxon>
        <taxon>Sphingomonadales</taxon>
        <taxon>Sphingomonadaceae</taxon>
        <taxon>Sphingomonas</taxon>
    </lineage>
</organism>
<comment type="caution">
    <text evidence="6">The sequence shown here is derived from an EMBL/GenBank/DDBJ whole genome shotgun (WGS) entry which is preliminary data.</text>
</comment>
<feature type="domain" description="HipA-like C-terminal" evidence="4">
    <location>
        <begin position="181"/>
        <end position="394"/>
    </location>
</feature>
<evidence type="ECO:0000259" key="4">
    <source>
        <dbReference type="Pfam" id="PF07804"/>
    </source>
</evidence>
<proteinExistence type="inferred from homology"/>
<evidence type="ECO:0000256" key="1">
    <source>
        <dbReference type="ARBA" id="ARBA00010164"/>
    </source>
</evidence>
<dbReference type="InterPro" id="IPR052028">
    <property type="entry name" value="HipA_Ser/Thr_kinase"/>
</dbReference>
<dbReference type="Pfam" id="PF13657">
    <property type="entry name" value="Couple_hipA"/>
    <property type="match status" value="1"/>
</dbReference>
<keyword evidence="2" id="KW-0808">Transferase</keyword>
<name>A0A2T5GHF2_9SPHN</name>
<feature type="domain" description="HipA N-terminal subdomain 1" evidence="5">
    <location>
        <begin position="14"/>
        <end position="96"/>
    </location>
</feature>
<dbReference type="InterPro" id="IPR017508">
    <property type="entry name" value="HipA_N1"/>
</dbReference>
<accession>A0A2T5GHF2</accession>
<evidence type="ECO:0000313" key="7">
    <source>
        <dbReference type="Proteomes" id="UP000244189"/>
    </source>
</evidence>
<reference evidence="6 7" key="1">
    <citation type="submission" date="2018-04" db="EMBL/GenBank/DDBJ databases">
        <title>Genomic Encyclopedia of Type Strains, Phase III (KMG-III): the genomes of soil and plant-associated and newly described type strains.</title>
        <authorList>
            <person name="Whitman W."/>
        </authorList>
    </citation>
    <scope>NUCLEOTIDE SEQUENCE [LARGE SCALE GENOMIC DNA]</scope>
    <source>
        <strain evidence="6 7">MA101b</strain>
    </source>
</reference>
<dbReference type="GO" id="GO:0004674">
    <property type="term" value="F:protein serine/threonine kinase activity"/>
    <property type="evidence" value="ECO:0007669"/>
    <property type="project" value="TreeGrafter"/>
</dbReference>
<dbReference type="AlphaFoldDB" id="A0A2T5GHF2"/>
<keyword evidence="7" id="KW-1185">Reference proteome</keyword>
<gene>
    <name evidence="6" type="ORF">C8J26_3615</name>
</gene>
<protein>
    <submittedName>
        <fullName evidence="6">Serine/threonine-protein kinase HipA</fullName>
    </submittedName>
</protein>
<dbReference type="Pfam" id="PF07804">
    <property type="entry name" value="HipA_C"/>
    <property type="match status" value="1"/>
</dbReference>
<dbReference type="Proteomes" id="UP000244189">
    <property type="component" value="Unassembled WGS sequence"/>
</dbReference>
<evidence type="ECO:0000313" key="6">
    <source>
        <dbReference type="EMBL" id="PTQ58745.1"/>
    </source>
</evidence>